<gene>
    <name evidence="2" type="ORF">I5E68_11480</name>
</gene>
<evidence type="ECO:0000313" key="3">
    <source>
        <dbReference type="Proteomes" id="UP000617634"/>
    </source>
</evidence>
<proteinExistence type="predicted"/>
<feature type="region of interest" description="Disordered" evidence="1">
    <location>
        <begin position="28"/>
        <end position="54"/>
    </location>
</feature>
<comment type="caution">
    <text evidence="2">The sequence shown here is derived from an EMBL/GenBank/DDBJ whole genome shotgun (WGS) entry which is preliminary data.</text>
</comment>
<reference evidence="2" key="1">
    <citation type="submission" date="2020-11" db="EMBL/GenBank/DDBJ databases">
        <title>Novosphingobium aureum sp. nov., a marine bacterium isolated from sediment of a salt flat.</title>
        <authorList>
            <person name="Yoo Y."/>
            <person name="Kim J.-J."/>
        </authorList>
    </citation>
    <scope>NUCLEOTIDE SEQUENCE</scope>
    <source>
        <strain evidence="2">YJ-S2-02</strain>
    </source>
</reference>
<accession>A0A931HDU8</accession>
<dbReference type="Proteomes" id="UP000617634">
    <property type="component" value="Unassembled WGS sequence"/>
</dbReference>
<dbReference type="AlphaFoldDB" id="A0A931HDU8"/>
<feature type="compositionally biased region" description="Low complexity" evidence="1">
    <location>
        <begin position="28"/>
        <end position="43"/>
    </location>
</feature>
<dbReference type="EMBL" id="JADZGI010000001">
    <property type="protein sequence ID" value="MBH0113571.1"/>
    <property type="molecule type" value="Genomic_DNA"/>
</dbReference>
<evidence type="ECO:0000313" key="2">
    <source>
        <dbReference type="EMBL" id="MBH0113571.1"/>
    </source>
</evidence>
<sequence length="54" mass="5839">MLSGLPLYFAARQRVLLAERHMSALNRPEAAPAPKASAPAAVPHFEAEEQRKAA</sequence>
<feature type="compositionally biased region" description="Basic and acidic residues" evidence="1">
    <location>
        <begin position="45"/>
        <end position="54"/>
    </location>
</feature>
<dbReference type="RefSeq" id="WP_197163834.1">
    <property type="nucleotide sequence ID" value="NZ_JADZGI010000001.1"/>
</dbReference>
<evidence type="ECO:0000256" key="1">
    <source>
        <dbReference type="SAM" id="MobiDB-lite"/>
    </source>
</evidence>
<organism evidence="2 3">
    <name type="scientific">Novosphingobium aureum</name>
    <dbReference type="NCBI Taxonomy" id="2792964"/>
    <lineage>
        <taxon>Bacteria</taxon>
        <taxon>Pseudomonadati</taxon>
        <taxon>Pseudomonadota</taxon>
        <taxon>Alphaproteobacteria</taxon>
        <taxon>Sphingomonadales</taxon>
        <taxon>Sphingomonadaceae</taxon>
        <taxon>Novosphingobium</taxon>
    </lineage>
</organism>
<keyword evidence="3" id="KW-1185">Reference proteome</keyword>
<name>A0A931HDU8_9SPHN</name>
<protein>
    <submittedName>
        <fullName evidence="2">Uncharacterized protein</fullName>
    </submittedName>
</protein>